<sequence>MCRRRPDRPGRRAQLAANLLLALAAWLCWRLG</sequence>
<dbReference type="KEGG" id="tpla:ElP_19160"/>
<dbReference type="AlphaFoldDB" id="A0A518GZM0"/>
<dbReference type="Proteomes" id="UP000317835">
    <property type="component" value="Chromosome"/>
</dbReference>
<reference evidence="1 2" key="1">
    <citation type="submission" date="2019-02" db="EMBL/GenBank/DDBJ databases">
        <title>Deep-cultivation of Planctomycetes and their phenomic and genomic characterization uncovers novel biology.</title>
        <authorList>
            <person name="Wiegand S."/>
            <person name="Jogler M."/>
            <person name="Boedeker C."/>
            <person name="Pinto D."/>
            <person name="Vollmers J."/>
            <person name="Rivas-Marin E."/>
            <person name="Kohn T."/>
            <person name="Peeters S.H."/>
            <person name="Heuer A."/>
            <person name="Rast P."/>
            <person name="Oberbeckmann S."/>
            <person name="Bunk B."/>
            <person name="Jeske O."/>
            <person name="Meyerdierks A."/>
            <person name="Storesund J.E."/>
            <person name="Kallscheuer N."/>
            <person name="Luecker S."/>
            <person name="Lage O.M."/>
            <person name="Pohl T."/>
            <person name="Merkel B.J."/>
            <person name="Hornburger P."/>
            <person name="Mueller R.-W."/>
            <person name="Bruemmer F."/>
            <person name="Labrenz M."/>
            <person name="Spormann A.M."/>
            <person name="Op den Camp H."/>
            <person name="Overmann J."/>
            <person name="Amann R."/>
            <person name="Jetten M.S.M."/>
            <person name="Mascher T."/>
            <person name="Medema M.H."/>
            <person name="Devos D.P."/>
            <person name="Kaster A.-K."/>
            <person name="Ovreas L."/>
            <person name="Rohde M."/>
            <person name="Galperin M.Y."/>
            <person name="Jogler C."/>
        </authorList>
    </citation>
    <scope>NUCLEOTIDE SEQUENCE [LARGE SCALE GENOMIC DNA]</scope>
    <source>
        <strain evidence="1 2">ElP</strain>
    </source>
</reference>
<organism evidence="1 2">
    <name type="scientific">Tautonia plasticadhaerens</name>
    <dbReference type="NCBI Taxonomy" id="2527974"/>
    <lineage>
        <taxon>Bacteria</taxon>
        <taxon>Pseudomonadati</taxon>
        <taxon>Planctomycetota</taxon>
        <taxon>Planctomycetia</taxon>
        <taxon>Isosphaerales</taxon>
        <taxon>Isosphaeraceae</taxon>
        <taxon>Tautonia</taxon>
    </lineage>
</organism>
<dbReference type="EMBL" id="CP036426">
    <property type="protein sequence ID" value="QDV34035.1"/>
    <property type="molecule type" value="Genomic_DNA"/>
</dbReference>
<keyword evidence="2" id="KW-1185">Reference proteome</keyword>
<gene>
    <name evidence="1" type="ORF">ElP_19160</name>
</gene>
<accession>A0A518GZM0</accession>
<evidence type="ECO:0000313" key="1">
    <source>
        <dbReference type="EMBL" id="QDV34035.1"/>
    </source>
</evidence>
<evidence type="ECO:0000313" key="2">
    <source>
        <dbReference type="Proteomes" id="UP000317835"/>
    </source>
</evidence>
<proteinExistence type="predicted"/>
<name>A0A518GZM0_9BACT</name>
<protein>
    <submittedName>
        <fullName evidence="1">Uncharacterized protein</fullName>
    </submittedName>
</protein>